<evidence type="ECO:0000313" key="4">
    <source>
        <dbReference type="Proteomes" id="UP000015101"/>
    </source>
</evidence>
<accession>T1EJH1</accession>
<dbReference type="PROSITE" id="PS51406">
    <property type="entry name" value="FIBRINOGEN_C_2"/>
    <property type="match status" value="1"/>
</dbReference>
<dbReference type="InParanoid" id="T1EJH1"/>
<dbReference type="OrthoDB" id="6345539at2759"/>
<sequence length="135" mass="15500">WILVQQRLDITVFFDYNFATYETGFGDQTNFWIGLMKIYDLTKNKNYKIRFEMQSVNSNWYSADYSYFYLDPPSTGYVLQLGTYIGDAGDAIRLAAPKGAVVGYPFYTSETTPANCRSSTNGGWWVNYCTMSNLN</sequence>
<dbReference type="CTD" id="20196721"/>
<reference evidence="3" key="3">
    <citation type="submission" date="2015-06" db="UniProtKB">
        <authorList>
            <consortium name="EnsemblMetazoa"/>
        </authorList>
    </citation>
    <scope>IDENTIFICATION</scope>
</reference>
<dbReference type="KEGG" id="hro:HELRODRAFT_144922"/>
<dbReference type="SMART" id="SM00186">
    <property type="entry name" value="FBG"/>
    <property type="match status" value="1"/>
</dbReference>
<dbReference type="InterPro" id="IPR014716">
    <property type="entry name" value="Fibrinogen_a/b/g_C_1"/>
</dbReference>
<dbReference type="HOGENOM" id="CLU_038628_6_2_1"/>
<dbReference type="GeneID" id="20196721"/>
<evidence type="ECO:0000259" key="1">
    <source>
        <dbReference type="PROSITE" id="PS51406"/>
    </source>
</evidence>
<dbReference type="Gene3D" id="4.10.530.10">
    <property type="entry name" value="Gamma-fibrinogen Carboxyl Terminal Fragment, domain 2"/>
    <property type="match status" value="1"/>
</dbReference>
<dbReference type="eggNOG" id="KOG2579">
    <property type="taxonomic scope" value="Eukaryota"/>
</dbReference>
<name>T1EJH1_HELRO</name>
<evidence type="ECO:0000313" key="3">
    <source>
        <dbReference type="EnsemblMetazoa" id="HelroP144922"/>
    </source>
</evidence>
<dbReference type="EMBL" id="KB096743">
    <property type="protein sequence ID" value="ESO01508.1"/>
    <property type="molecule type" value="Genomic_DNA"/>
</dbReference>
<reference evidence="4" key="1">
    <citation type="submission" date="2012-12" db="EMBL/GenBank/DDBJ databases">
        <authorList>
            <person name="Hellsten U."/>
            <person name="Grimwood J."/>
            <person name="Chapman J.A."/>
            <person name="Shapiro H."/>
            <person name="Aerts A."/>
            <person name="Otillar R.P."/>
            <person name="Terry A.Y."/>
            <person name="Boore J.L."/>
            <person name="Simakov O."/>
            <person name="Marletaz F."/>
            <person name="Cho S.-J."/>
            <person name="Edsinger-Gonzales E."/>
            <person name="Havlak P."/>
            <person name="Kuo D.-H."/>
            <person name="Larsson T."/>
            <person name="Lv J."/>
            <person name="Arendt D."/>
            <person name="Savage R."/>
            <person name="Osoegawa K."/>
            <person name="de Jong P."/>
            <person name="Lindberg D.R."/>
            <person name="Seaver E.C."/>
            <person name="Weisblat D.A."/>
            <person name="Putnam N.H."/>
            <person name="Grigoriev I.V."/>
            <person name="Rokhsar D.S."/>
        </authorList>
    </citation>
    <scope>NUCLEOTIDE SEQUENCE</scope>
</reference>
<dbReference type="EnsemblMetazoa" id="HelroT144922">
    <property type="protein sequence ID" value="HelroP144922"/>
    <property type="gene ID" value="HelroG144922"/>
</dbReference>
<dbReference type="Proteomes" id="UP000015101">
    <property type="component" value="Unassembled WGS sequence"/>
</dbReference>
<keyword evidence="4" id="KW-1185">Reference proteome</keyword>
<dbReference type="Pfam" id="PF00147">
    <property type="entry name" value="Fibrinogen_C"/>
    <property type="match status" value="1"/>
</dbReference>
<dbReference type="PANTHER" id="PTHR19143:SF462">
    <property type="entry name" value="APPLE DOMAIN-CONTAINING PROTEIN"/>
    <property type="match status" value="1"/>
</dbReference>
<dbReference type="RefSeq" id="XP_009020162.1">
    <property type="nucleotide sequence ID" value="XM_009021914.1"/>
</dbReference>
<dbReference type="AlphaFoldDB" id="T1EJH1"/>
<dbReference type="InterPro" id="IPR002181">
    <property type="entry name" value="Fibrinogen_a/b/g_C_dom"/>
</dbReference>
<organism evidence="3 4">
    <name type="scientific">Helobdella robusta</name>
    <name type="common">Californian leech</name>
    <dbReference type="NCBI Taxonomy" id="6412"/>
    <lineage>
        <taxon>Eukaryota</taxon>
        <taxon>Metazoa</taxon>
        <taxon>Spiralia</taxon>
        <taxon>Lophotrochozoa</taxon>
        <taxon>Annelida</taxon>
        <taxon>Clitellata</taxon>
        <taxon>Hirudinea</taxon>
        <taxon>Rhynchobdellida</taxon>
        <taxon>Glossiphoniidae</taxon>
        <taxon>Helobdella</taxon>
    </lineage>
</organism>
<dbReference type="GO" id="GO:0005615">
    <property type="term" value="C:extracellular space"/>
    <property type="evidence" value="ECO:0000318"/>
    <property type="project" value="GO_Central"/>
</dbReference>
<dbReference type="PANTHER" id="PTHR19143">
    <property type="entry name" value="FIBRINOGEN/TENASCIN/ANGIOPOEITIN"/>
    <property type="match status" value="1"/>
</dbReference>
<feature type="domain" description="Fibrinogen C-terminal" evidence="1">
    <location>
        <begin position="1"/>
        <end position="135"/>
    </location>
</feature>
<protein>
    <recommendedName>
        <fullName evidence="1">Fibrinogen C-terminal domain-containing protein</fullName>
    </recommendedName>
</protein>
<evidence type="ECO:0000313" key="2">
    <source>
        <dbReference type="EMBL" id="ESO01508.1"/>
    </source>
</evidence>
<dbReference type="SUPFAM" id="SSF56496">
    <property type="entry name" value="Fibrinogen C-terminal domain-like"/>
    <property type="match status" value="1"/>
</dbReference>
<reference evidence="2 4" key="2">
    <citation type="journal article" date="2013" name="Nature">
        <title>Insights into bilaterian evolution from three spiralian genomes.</title>
        <authorList>
            <person name="Simakov O."/>
            <person name="Marletaz F."/>
            <person name="Cho S.J."/>
            <person name="Edsinger-Gonzales E."/>
            <person name="Havlak P."/>
            <person name="Hellsten U."/>
            <person name="Kuo D.H."/>
            <person name="Larsson T."/>
            <person name="Lv J."/>
            <person name="Arendt D."/>
            <person name="Savage R."/>
            <person name="Osoegawa K."/>
            <person name="de Jong P."/>
            <person name="Grimwood J."/>
            <person name="Chapman J.A."/>
            <person name="Shapiro H."/>
            <person name="Aerts A."/>
            <person name="Otillar R.P."/>
            <person name="Terry A.Y."/>
            <person name="Boore J.L."/>
            <person name="Grigoriev I.V."/>
            <person name="Lindberg D.R."/>
            <person name="Seaver E.C."/>
            <person name="Weisblat D.A."/>
            <person name="Putnam N.H."/>
            <person name="Rokhsar D.S."/>
        </authorList>
    </citation>
    <scope>NUCLEOTIDE SEQUENCE</scope>
</reference>
<proteinExistence type="predicted"/>
<dbReference type="EMBL" id="AMQM01004923">
    <property type="status" value="NOT_ANNOTATED_CDS"/>
    <property type="molecule type" value="Genomic_DNA"/>
</dbReference>
<gene>
    <name evidence="3" type="primary">20196721</name>
    <name evidence="2" type="ORF">HELRODRAFT_144922</name>
</gene>
<dbReference type="Gene3D" id="3.90.215.10">
    <property type="entry name" value="Gamma Fibrinogen, chain A, domain 1"/>
    <property type="match status" value="1"/>
</dbReference>
<dbReference type="InterPro" id="IPR036056">
    <property type="entry name" value="Fibrinogen-like_C"/>
</dbReference>
<dbReference type="STRING" id="6412.T1EJH1"/>
<dbReference type="InterPro" id="IPR050373">
    <property type="entry name" value="Fibrinogen_C-term_domain"/>
</dbReference>